<gene>
    <name evidence="1" type="ORF">O6H91_23G022300</name>
</gene>
<dbReference type="Proteomes" id="UP001162992">
    <property type="component" value="Chromosome 23"/>
</dbReference>
<name>A0ACC2A975_DIPCM</name>
<organism evidence="1 2">
    <name type="scientific">Diphasiastrum complanatum</name>
    <name type="common">Issler's clubmoss</name>
    <name type="synonym">Lycopodium complanatum</name>
    <dbReference type="NCBI Taxonomy" id="34168"/>
    <lineage>
        <taxon>Eukaryota</taxon>
        <taxon>Viridiplantae</taxon>
        <taxon>Streptophyta</taxon>
        <taxon>Embryophyta</taxon>
        <taxon>Tracheophyta</taxon>
        <taxon>Lycopodiopsida</taxon>
        <taxon>Lycopodiales</taxon>
        <taxon>Lycopodiaceae</taxon>
        <taxon>Lycopodioideae</taxon>
        <taxon>Diphasiastrum</taxon>
    </lineage>
</organism>
<keyword evidence="2" id="KW-1185">Reference proteome</keyword>
<accession>A0ACC2A975</accession>
<comment type="caution">
    <text evidence="1">The sequence shown here is derived from an EMBL/GenBank/DDBJ whole genome shotgun (WGS) entry which is preliminary data.</text>
</comment>
<reference evidence="2" key="1">
    <citation type="journal article" date="2024" name="Proc. Natl. Acad. Sci. U.S.A.">
        <title>Extraordinary preservation of gene collinearity over three hundred million years revealed in homosporous lycophytes.</title>
        <authorList>
            <person name="Li C."/>
            <person name="Wickell D."/>
            <person name="Kuo L.Y."/>
            <person name="Chen X."/>
            <person name="Nie B."/>
            <person name="Liao X."/>
            <person name="Peng D."/>
            <person name="Ji J."/>
            <person name="Jenkins J."/>
            <person name="Williams M."/>
            <person name="Shu S."/>
            <person name="Plott C."/>
            <person name="Barry K."/>
            <person name="Rajasekar S."/>
            <person name="Grimwood J."/>
            <person name="Han X."/>
            <person name="Sun S."/>
            <person name="Hou Z."/>
            <person name="He W."/>
            <person name="Dai G."/>
            <person name="Sun C."/>
            <person name="Schmutz J."/>
            <person name="Leebens-Mack J.H."/>
            <person name="Li F.W."/>
            <person name="Wang L."/>
        </authorList>
    </citation>
    <scope>NUCLEOTIDE SEQUENCE [LARGE SCALE GENOMIC DNA]</scope>
    <source>
        <strain evidence="2">cv. PW_Plant_1</strain>
    </source>
</reference>
<proteinExistence type="predicted"/>
<sequence>MRNLCTCASYSLSRPTLGLSHLHHHNRLELLLPARHSPLHFTSTIVLATPTAAFTHRQSIARASSKLGAAGMSKGSDGASIADSIQQPVGVLFVCWGNICRSPAAEAVFYTILQKRGLLSKFKIDSAGTIDYHEGNPADARMRAAASKRGVQVTSISRPIQPSDFENFDYILAMDKKNKEDILKAYKIWSSRKEFPADAKQKVRMMCSYCKNHNETEVPDPYYGGPAGFEMGRGLWGEVELTEGDVATHLGTGVHRMRCLHCGGLFTGSLTRVRAYLLRVRGPGGQALGIYDCPRISDEERQRLSIMYGHDGASQVFGQGQGQGQGAGTTAGSRAHR</sequence>
<evidence type="ECO:0000313" key="1">
    <source>
        <dbReference type="EMBL" id="KAJ7514006.1"/>
    </source>
</evidence>
<evidence type="ECO:0000313" key="2">
    <source>
        <dbReference type="Proteomes" id="UP001162992"/>
    </source>
</evidence>
<dbReference type="EMBL" id="CM055114">
    <property type="protein sequence ID" value="KAJ7514006.1"/>
    <property type="molecule type" value="Genomic_DNA"/>
</dbReference>
<protein>
    <submittedName>
        <fullName evidence="1">Uncharacterized protein</fullName>
    </submittedName>
</protein>